<dbReference type="AlphaFoldDB" id="A0A5C8ZEC9"/>
<dbReference type="InterPro" id="IPR003594">
    <property type="entry name" value="HATPase_dom"/>
</dbReference>
<evidence type="ECO:0000256" key="1">
    <source>
        <dbReference type="ARBA" id="ARBA00022679"/>
    </source>
</evidence>
<feature type="transmembrane region" description="Helical" evidence="5">
    <location>
        <begin position="193"/>
        <end position="217"/>
    </location>
</feature>
<dbReference type="PANTHER" id="PTHR24421:SF61">
    <property type="entry name" value="OXYGEN SENSOR HISTIDINE KINASE NREB"/>
    <property type="match status" value="1"/>
</dbReference>
<dbReference type="OrthoDB" id="3534856at2"/>
<evidence type="ECO:0000256" key="4">
    <source>
        <dbReference type="SAM" id="MobiDB-lite"/>
    </source>
</evidence>
<keyword evidence="2" id="KW-0418">Kinase</keyword>
<evidence type="ECO:0000256" key="2">
    <source>
        <dbReference type="ARBA" id="ARBA00022777"/>
    </source>
</evidence>
<dbReference type="Proteomes" id="UP000321234">
    <property type="component" value="Unassembled WGS sequence"/>
</dbReference>
<dbReference type="EMBL" id="VKAC01000010">
    <property type="protein sequence ID" value="TXR55140.1"/>
    <property type="molecule type" value="Genomic_DNA"/>
</dbReference>
<feature type="region of interest" description="Disordered" evidence="4">
    <location>
        <begin position="1"/>
        <end position="25"/>
    </location>
</feature>
<feature type="domain" description="Phage shock protein PspC N-terminal" evidence="6">
    <location>
        <begin position="18"/>
        <end position="73"/>
    </location>
</feature>
<name>A0A5C8ZEC9_9ACTN</name>
<dbReference type="Gene3D" id="3.30.565.10">
    <property type="entry name" value="Histidine kinase-like ATPase, C-terminal domain"/>
    <property type="match status" value="1"/>
</dbReference>
<dbReference type="InterPro" id="IPR007168">
    <property type="entry name" value="Phageshock_PspC_N"/>
</dbReference>
<evidence type="ECO:0000313" key="8">
    <source>
        <dbReference type="EMBL" id="TXR55140.1"/>
    </source>
</evidence>
<dbReference type="Pfam" id="PF04024">
    <property type="entry name" value="PspC"/>
    <property type="match status" value="1"/>
</dbReference>
<sequence>MSTTSASAPAAGTRRRPPLRRPARGRWAGGVAAGTARHLHLPVAVARVLWLGLVAAGGAGLVGYALLWVLVPADGEGVPAGSGRGAVERLARWSPSGGAGAQLVVGAVLLATGVQLVLQRSSADTASGVLVPVAAGLAGAVVAWGSLEPARRTALLLQVGGGTPDGTRRAVLGAALAVGGLVLLALGGAQAQALGPAAVAALAVLGGAALVVAPWAVRLVRDLGEERTARLREAERAEVAAHLHDSVLQTLALLQRHSDDSATVTRLARRQERELRDWLYGGRARAGEEGPERTLAERVRAEAADVEDAVGVPVEVVVVGDREVGRVEEALVAALREAVLNAVRHGRPPVQVYLEAGSGGAEAFVRDHGGGFDPEAVPADRRGVRESVLGRMTRAGGSAQVGPAPGGGTEVVLRTAAVAAGAAEPGRVQDEQDGAGG</sequence>
<protein>
    <submittedName>
        <fullName evidence="8">PspC domain-containing protein</fullName>
    </submittedName>
</protein>
<feature type="transmembrane region" description="Helical" evidence="5">
    <location>
        <begin position="167"/>
        <end position="186"/>
    </location>
</feature>
<dbReference type="InterPro" id="IPR036890">
    <property type="entry name" value="HATPase_C_sf"/>
</dbReference>
<keyword evidence="9" id="KW-1185">Reference proteome</keyword>
<reference evidence="8 9" key="1">
    <citation type="submission" date="2019-07" db="EMBL/GenBank/DDBJ databases">
        <title>Quadrisphaera sp. strain DD2A genome sequencing and assembly.</title>
        <authorList>
            <person name="Kim I."/>
        </authorList>
    </citation>
    <scope>NUCLEOTIDE SEQUENCE [LARGE SCALE GENOMIC DNA]</scope>
    <source>
        <strain evidence="8 9">DD2A</strain>
    </source>
</reference>
<keyword evidence="5" id="KW-0812">Transmembrane</keyword>
<keyword evidence="1" id="KW-0808">Transferase</keyword>
<keyword evidence="3" id="KW-0902">Two-component regulatory system</keyword>
<accession>A0A5C8ZEC9</accession>
<feature type="transmembrane region" description="Helical" evidence="5">
    <location>
        <begin position="48"/>
        <end position="71"/>
    </location>
</feature>
<feature type="compositionally biased region" description="Low complexity" evidence="4">
    <location>
        <begin position="1"/>
        <end position="12"/>
    </location>
</feature>
<proteinExistence type="predicted"/>
<feature type="domain" description="Histidine kinase/HSP90-like ATPase" evidence="7">
    <location>
        <begin position="297"/>
        <end position="381"/>
    </location>
</feature>
<organism evidence="8 9">
    <name type="scientific">Quadrisphaera setariae</name>
    <dbReference type="NCBI Taxonomy" id="2593304"/>
    <lineage>
        <taxon>Bacteria</taxon>
        <taxon>Bacillati</taxon>
        <taxon>Actinomycetota</taxon>
        <taxon>Actinomycetes</taxon>
        <taxon>Kineosporiales</taxon>
        <taxon>Kineosporiaceae</taxon>
        <taxon>Quadrisphaera</taxon>
    </lineage>
</organism>
<evidence type="ECO:0000259" key="6">
    <source>
        <dbReference type="Pfam" id="PF04024"/>
    </source>
</evidence>
<feature type="transmembrane region" description="Helical" evidence="5">
    <location>
        <begin position="99"/>
        <end position="118"/>
    </location>
</feature>
<evidence type="ECO:0000313" key="9">
    <source>
        <dbReference type="Proteomes" id="UP000321234"/>
    </source>
</evidence>
<keyword evidence="5" id="KW-0472">Membrane</keyword>
<feature type="compositionally biased region" description="Basic residues" evidence="4">
    <location>
        <begin position="13"/>
        <end position="24"/>
    </location>
</feature>
<comment type="caution">
    <text evidence="8">The sequence shown here is derived from an EMBL/GenBank/DDBJ whole genome shotgun (WGS) entry which is preliminary data.</text>
</comment>
<dbReference type="SUPFAM" id="SSF55874">
    <property type="entry name" value="ATPase domain of HSP90 chaperone/DNA topoisomerase II/histidine kinase"/>
    <property type="match status" value="1"/>
</dbReference>
<evidence type="ECO:0000259" key="7">
    <source>
        <dbReference type="Pfam" id="PF13581"/>
    </source>
</evidence>
<keyword evidence="5" id="KW-1133">Transmembrane helix</keyword>
<gene>
    <name evidence="8" type="ORF">FMM08_16825</name>
</gene>
<feature type="transmembrane region" description="Helical" evidence="5">
    <location>
        <begin position="125"/>
        <end position="147"/>
    </location>
</feature>
<dbReference type="GO" id="GO:0000160">
    <property type="term" value="P:phosphorelay signal transduction system"/>
    <property type="evidence" value="ECO:0007669"/>
    <property type="project" value="UniProtKB-KW"/>
</dbReference>
<dbReference type="RefSeq" id="WP_147927530.1">
    <property type="nucleotide sequence ID" value="NZ_VKAC01000010.1"/>
</dbReference>
<dbReference type="Pfam" id="PF13581">
    <property type="entry name" value="HATPase_c_2"/>
    <property type="match status" value="1"/>
</dbReference>
<evidence type="ECO:0000256" key="5">
    <source>
        <dbReference type="SAM" id="Phobius"/>
    </source>
</evidence>
<dbReference type="GO" id="GO:0016301">
    <property type="term" value="F:kinase activity"/>
    <property type="evidence" value="ECO:0007669"/>
    <property type="project" value="UniProtKB-KW"/>
</dbReference>
<evidence type="ECO:0000256" key="3">
    <source>
        <dbReference type="ARBA" id="ARBA00023012"/>
    </source>
</evidence>
<dbReference type="PANTHER" id="PTHR24421">
    <property type="entry name" value="NITRATE/NITRITE SENSOR PROTEIN NARX-RELATED"/>
    <property type="match status" value="1"/>
</dbReference>
<dbReference type="InterPro" id="IPR050482">
    <property type="entry name" value="Sensor_HK_TwoCompSys"/>
</dbReference>